<dbReference type="EMBL" id="CYSF01000009">
    <property type="protein sequence ID" value="CUH84914.1"/>
    <property type="molecule type" value="Genomic_DNA"/>
</dbReference>
<evidence type="ECO:0000313" key="3">
    <source>
        <dbReference type="Proteomes" id="UP000051681"/>
    </source>
</evidence>
<dbReference type="InterPro" id="IPR010342">
    <property type="entry name" value="DUF938"/>
</dbReference>
<dbReference type="Pfam" id="PF06080">
    <property type="entry name" value="DUF938"/>
    <property type="match status" value="1"/>
</dbReference>
<gene>
    <name evidence="2" type="ORF">TM5383_02133</name>
</gene>
<accession>A0A0P1H359</accession>
<protein>
    <recommendedName>
        <fullName evidence="4">Methyltransferase domain protein</fullName>
    </recommendedName>
</protein>
<dbReference type="AlphaFoldDB" id="A0A0P1H359"/>
<feature type="region of interest" description="Disordered" evidence="1">
    <location>
        <begin position="1"/>
        <end position="23"/>
    </location>
</feature>
<dbReference type="STRING" id="340021.TM5383_02133"/>
<proteinExistence type="predicted"/>
<reference evidence="2 3" key="1">
    <citation type="submission" date="2015-09" db="EMBL/GenBank/DDBJ databases">
        <authorList>
            <consortium name="Swine Surveillance"/>
        </authorList>
    </citation>
    <scope>NUCLEOTIDE SEQUENCE [LARGE SCALE GENOMIC DNA]</scope>
    <source>
        <strain evidence="2 3">CECT 8383</strain>
    </source>
</reference>
<evidence type="ECO:0000313" key="2">
    <source>
        <dbReference type="EMBL" id="CUH84914.1"/>
    </source>
</evidence>
<dbReference type="PANTHER" id="PTHR20974">
    <property type="entry name" value="UPF0585 PROTEIN CG18661"/>
    <property type="match status" value="1"/>
</dbReference>
<evidence type="ECO:0000256" key="1">
    <source>
        <dbReference type="SAM" id="MobiDB-lite"/>
    </source>
</evidence>
<dbReference type="PANTHER" id="PTHR20974:SF0">
    <property type="entry name" value="UPF0585 PROTEIN CG18661"/>
    <property type="match status" value="1"/>
</dbReference>
<keyword evidence="3" id="KW-1185">Reference proteome</keyword>
<dbReference type="Proteomes" id="UP000051681">
    <property type="component" value="Unassembled WGS sequence"/>
</dbReference>
<feature type="compositionally biased region" description="Polar residues" evidence="1">
    <location>
        <begin position="1"/>
        <end position="11"/>
    </location>
</feature>
<dbReference type="SUPFAM" id="SSF53335">
    <property type="entry name" value="S-adenosyl-L-methionine-dependent methyltransferases"/>
    <property type="match status" value="1"/>
</dbReference>
<dbReference type="InterPro" id="IPR029063">
    <property type="entry name" value="SAM-dependent_MTases_sf"/>
</dbReference>
<sequence length="222" mass="23743">MTTPSTKNLTLPDSPHMDAPDPKGRLFAPSAARNMAPIVDLVSTYAPKRGKALEIASGTGEHCTALARALPQIHWQPTEPEAVRRASIDGHSEGISNMAPAIPLDAAAVDWSAQHGGQDLILLVNLLHLIPAPSAQTIITESARALNAGGHFIFYGPFLRGGQPTSDGDARFHASLRAQDPTIGYKDVEEIESWIAEAGLKLIARVDMPANNLAFVTKREHP</sequence>
<evidence type="ECO:0008006" key="4">
    <source>
        <dbReference type="Google" id="ProtNLM"/>
    </source>
</evidence>
<name>A0A0P1H359_9RHOB</name>
<dbReference type="RefSeq" id="WP_306345455.1">
    <property type="nucleotide sequence ID" value="NZ_CYSF01000009.1"/>
</dbReference>
<dbReference type="Gene3D" id="3.40.50.150">
    <property type="entry name" value="Vaccinia Virus protein VP39"/>
    <property type="match status" value="1"/>
</dbReference>
<organism evidence="2 3">
    <name type="scientific">Thalassovita mediterranea</name>
    <dbReference type="NCBI Taxonomy" id="340021"/>
    <lineage>
        <taxon>Bacteria</taxon>
        <taxon>Pseudomonadati</taxon>
        <taxon>Pseudomonadota</taxon>
        <taxon>Alphaproteobacteria</taxon>
        <taxon>Rhodobacterales</taxon>
        <taxon>Roseobacteraceae</taxon>
        <taxon>Thalassovita</taxon>
    </lineage>
</organism>